<evidence type="ECO:0000256" key="1">
    <source>
        <dbReference type="SAM" id="MobiDB-lite"/>
    </source>
</evidence>
<reference evidence="2 3" key="1">
    <citation type="journal article" date="2024" name="bioRxiv">
        <title>A reference genome for Trichogramma kaykai: A tiny desert-dwelling parasitoid wasp with competing sex-ratio distorters.</title>
        <authorList>
            <person name="Culotta J."/>
            <person name="Lindsey A.R."/>
        </authorList>
    </citation>
    <scope>NUCLEOTIDE SEQUENCE [LARGE SCALE GENOMIC DNA]</scope>
    <source>
        <strain evidence="2 3">KSX58</strain>
    </source>
</reference>
<comment type="caution">
    <text evidence="2">The sequence shown here is derived from an EMBL/GenBank/DDBJ whole genome shotgun (WGS) entry which is preliminary data.</text>
</comment>
<protein>
    <submittedName>
        <fullName evidence="2">Uncharacterized protein</fullName>
    </submittedName>
</protein>
<sequence>MEEVLIEFGTALHDNDFGRVLLFLEELGEHPRSSNNSRSRFDIVSLQLRATIGGLDSSHNNNNNNNNDNGSNNFEKRSYGRLQASGSCDSLLIADQQQQQQQEPRAQQQCTRVQPPFRVQYLCIYDF</sequence>
<dbReference type="AlphaFoldDB" id="A0ABD2VSP5"/>
<name>A0ABD2VSP5_9HYME</name>
<organism evidence="2 3">
    <name type="scientific">Trichogramma kaykai</name>
    <dbReference type="NCBI Taxonomy" id="54128"/>
    <lineage>
        <taxon>Eukaryota</taxon>
        <taxon>Metazoa</taxon>
        <taxon>Ecdysozoa</taxon>
        <taxon>Arthropoda</taxon>
        <taxon>Hexapoda</taxon>
        <taxon>Insecta</taxon>
        <taxon>Pterygota</taxon>
        <taxon>Neoptera</taxon>
        <taxon>Endopterygota</taxon>
        <taxon>Hymenoptera</taxon>
        <taxon>Apocrita</taxon>
        <taxon>Proctotrupomorpha</taxon>
        <taxon>Chalcidoidea</taxon>
        <taxon>Trichogrammatidae</taxon>
        <taxon>Trichogramma</taxon>
    </lineage>
</organism>
<feature type="compositionally biased region" description="Low complexity" evidence="1">
    <location>
        <begin position="60"/>
        <end position="73"/>
    </location>
</feature>
<evidence type="ECO:0000313" key="2">
    <source>
        <dbReference type="EMBL" id="KAL3383678.1"/>
    </source>
</evidence>
<feature type="region of interest" description="Disordered" evidence="1">
    <location>
        <begin position="54"/>
        <end position="79"/>
    </location>
</feature>
<dbReference type="EMBL" id="JBJJXI010000183">
    <property type="protein sequence ID" value="KAL3383678.1"/>
    <property type="molecule type" value="Genomic_DNA"/>
</dbReference>
<evidence type="ECO:0000313" key="3">
    <source>
        <dbReference type="Proteomes" id="UP001627154"/>
    </source>
</evidence>
<keyword evidence="3" id="KW-1185">Reference proteome</keyword>
<proteinExistence type="predicted"/>
<gene>
    <name evidence="2" type="ORF">TKK_020440</name>
</gene>
<dbReference type="Proteomes" id="UP001627154">
    <property type="component" value="Unassembled WGS sequence"/>
</dbReference>
<accession>A0ABD2VSP5</accession>